<organism evidence="11 12">
    <name type="scientific">Cichlidogyrus casuarinus</name>
    <dbReference type="NCBI Taxonomy" id="1844966"/>
    <lineage>
        <taxon>Eukaryota</taxon>
        <taxon>Metazoa</taxon>
        <taxon>Spiralia</taxon>
        <taxon>Lophotrochozoa</taxon>
        <taxon>Platyhelminthes</taxon>
        <taxon>Monogenea</taxon>
        <taxon>Monopisthocotylea</taxon>
        <taxon>Dactylogyridea</taxon>
        <taxon>Ancyrocephalidae</taxon>
        <taxon>Cichlidogyrus</taxon>
    </lineage>
</organism>
<evidence type="ECO:0000313" key="11">
    <source>
        <dbReference type="EMBL" id="KAL3315697.1"/>
    </source>
</evidence>
<keyword evidence="7" id="KW-0653">Protein transport</keyword>
<dbReference type="GO" id="GO:0015031">
    <property type="term" value="P:protein transport"/>
    <property type="evidence" value="ECO:0007669"/>
    <property type="project" value="UniProtKB-KW"/>
</dbReference>
<keyword evidence="8 10" id="KW-0206">Cytoskeleton</keyword>
<evidence type="ECO:0000256" key="4">
    <source>
        <dbReference type="ARBA" id="ARBA00022490"/>
    </source>
</evidence>
<evidence type="ECO:0000256" key="2">
    <source>
        <dbReference type="ARBA" id="ARBA00004245"/>
    </source>
</evidence>
<evidence type="ECO:0000256" key="6">
    <source>
        <dbReference type="ARBA" id="ARBA00022816"/>
    </source>
</evidence>
<comment type="caution">
    <text evidence="11">The sequence shown here is derived from an EMBL/GenBank/DDBJ whole genome shotgun (WGS) entry which is preliminary data.</text>
</comment>
<evidence type="ECO:0000256" key="1">
    <source>
        <dbReference type="ARBA" id="ARBA00004123"/>
    </source>
</evidence>
<evidence type="ECO:0000256" key="9">
    <source>
        <dbReference type="ARBA" id="ARBA00023242"/>
    </source>
</evidence>
<reference evidence="11 12" key="1">
    <citation type="submission" date="2024-11" db="EMBL/GenBank/DDBJ databases">
        <title>Adaptive evolution of stress response genes in parasites aligns with host niche diversity.</title>
        <authorList>
            <person name="Hahn C."/>
            <person name="Resl P."/>
        </authorList>
    </citation>
    <scope>NUCLEOTIDE SEQUENCE [LARGE SCALE GENOMIC DNA]</scope>
    <source>
        <strain evidence="11">EGGRZ-B1_66</strain>
        <tissue evidence="11">Body</tissue>
    </source>
</reference>
<dbReference type="EMBL" id="JBJKFK010000685">
    <property type="protein sequence ID" value="KAL3315697.1"/>
    <property type="molecule type" value="Genomic_DNA"/>
</dbReference>
<keyword evidence="10" id="KW-0505">Motor protein</keyword>
<evidence type="ECO:0000313" key="12">
    <source>
        <dbReference type="Proteomes" id="UP001626550"/>
    </source>
</evidence>
<dbReference type="PANTHER" id="PTHR11886:SF35">
    <property type="entry name" value="DYNEIN LIGHT CHAIN"/>
    <property type="match status" value="1"/>
</dbReference>
<keyword evidence="5 10" id="KW-0493">Microtubule</keyword>
<dbReference type="SMART" id="SM01375">
    <property type="entry name" value="Dynein_light"/>
    <property type="match status" value="1"/>
</dbReference>
<dbReference type="Gene3D" id="3.30.740.10">
    <property type="entry name" value="Protein Inhibitor Of Neuronal Nitric Oxide Synthase"/>
    <property type="match status" value="1"/>
</dbReference>
<dbReference type="InterPro" id="IPR037177">
    <property type="entry name" value="DLC_sf"/>
</dbReference>
<evidence type="ECO:0000256" key="8">
    <source>
        <dbReference type="ARBA" id="ARBA00023212"/>
    </source>
</evidence>
<dbReference type="Proteomes" id="UP001626550">
    <property type="component" value="Unassembled WGS sequence"/>
</dbReference>
<evidence type="ECO:0000256" key="7">
    <source>
        <dbReference type="ARBA" id="ARBA00022927"/>
    </source>
</evidence>
<dbReference type="AlphaFoldDB" id="A0ABD2Q8Y7"/>
<keyword evidence="9" id="KW-0539">Nucleus</keyword>
<gene>
    <name evidence="11" type="ORF">Ciccas_005665</name>
</gene>
<evidence type="ECO:0000256" key="3">
    <source>
        <dbReference type="ARBA" id="ARBA00022448"/>
    </source>
</evidence>
<evidence type="ECO:0000256" key="10">
    <source>
        <dbReference type="RuleBase" id="RU365010"/>
    </source>
</evidence>
<comment type="subcellular location">
    <subcellularLocation>
        <location evidence="2 10">Cytoplasm</location>
        <location evidence="2 10">Cytoskeleton</location>
    </subcellularLocation>
    <subcellularLocation>
        <location evidence="1">Nucleus</location>
    </subcellularLocation>
</comment>
<dbReference type="PANTHER" id="PTHR11886">
    <property type="entry name" value="DYNEIN LIGHT CHAIN"/>
    <property type="match status" value="1"/>
</dbReference>
<keyword evidence="3" id="KW-0813">Transport</keyword>
<dbReference type="GO" id="GO:0005874">
    <property type="term" value="C:microtubule"/>
    <property type="evidence" value="ECO:0007669"/>
    <property type="project" value="UniProtKB-KW"/>
</dbReference>
<proteinExistence type="inferred from homology"/>
<dbReference type="CDD" id="cd21452">
    <property type="entry name" value="DLC-like_DYNLL1_DYNLL2"/>
    <property type="match status" value="1"/>
</dbReference>
<dbReference type="GO" id="GO:0005634">
    <property type="term" value="C:nucleus"/>
    <property type="evidence" value="ECO:0007669"/>
    <property type="project" value="UniProtKB-SubCell"/>
</dbReference>
<keyword evidence="10" id="KW-0243">Dynein</keyword>
<dbReference type="GO" id="GO:0030286">
    <property type="term" value="C:dynein complex"/>
    <property type="evidence" value="ECO:0007669"/>
    <property type="project" value="UniProtKB-KW"/>
</dbReference>
<dbReference type="Pfam" id="PF01221">
    <property type="entry name" value="Dynein_light"/>
    <property type="match status" value="1"/>
</dbReference>
<dbReference type="FunFam" id="3.30.740.10:FF:000005">
    <property type="entry name" value="Dynein light chain"/>
    <property type="match status" value="1"/>
</dbReference>
<keyword evidence="12" id="KW-1185">Reference proteome</keyword>
<dbReference type="InterPro" id="IPR001372">
    <property type="entry name" value="Dynein_light_chain_typ-1/2"/>
</dbReference>
<evidence type="ECO:0000256" key="5">
    <source>
        <dbReference type="ARBA" id="ARBA00022701"/>
    </source>
</evidence>
<name>A0ABD2Q8Y7_9PLAT</name>
<protein>
    <recommendedName>
        <fullName evidence="10">Dynein light chain</fullName>
    </recommendedName>
</protein>
<keyword evidence="4 10" id="KW-0963">Cytoplasm</keyword>
<dbReference type="GO" id="GO:0051028">
    <property type="term" value="P:mRNA transport"/>
    <property type="evidence" value="ECO:0007669"/>
    <property type="project" value="UniProtKB-KW"/>
</dbReference>
<comment type="similarity">
    <text evidence="10">Belongs to the dynein light chain family.</text>
</comment>
<dbReference type="SUPFAM" id="SSF54648">
    <property type="entry name" value="DLC"/>
    <property type="match status" value="1"/>
</dbReference>
<sequence length="131" mass="15284">MLSHYTRQTLKREPLARSAIKIMFRDQVTYENRNRHFGTISNEEEREALVKCTDMPLDMQQRAVDTAATALDKYEIEKDIAGYIKETFDRELGPTWHCVIGKNFGSFITHDKNHFIYFFIGAVGILLYKFG</sequence>
<keyword evidence="6" id="KW-0509">mRNA transport</keyword>
<accession>A0ABD2Q8Y7</accession>